<gene>
    <name evidence="2" type="ORF">T05_6934</name>
</gene>
<evidence type="ECO:0000313" key="3">
    <source>
        <dbReference type="Proteomes" id="UP000055048"/>
    </source>
</evidence>
<evidence type="ECO:0000313" key="2">
    <source>
        <dbReference type="EMBL" id="KRX36013.1"/>
    </source>
</evidence>
<organism evidence="2 3">
    <name type="scientific">Trichinella murrelli</name>
    <dbReference type="NCBI Taxonomy" id="144512"/>
    <lineage>
        <taxon>Eukaryota</taxon>
        <taxon>Metazoa</taxon>
        <taxon>Ecdysozoa</taxon>
        <taxon>Nematoda</taxon>
        <taxon>Enoplea</taxon>
        <taxon>Dorylaimia</taxon>
        <taxon>Trichinellida</taxon>
        <taxon>Trichinellidae</taxon>
        <taxon>Trichinella</taxon>
    </lineage>
</organism>
<accession>A0A0V0TAH0</accession>
<dbReference type="Proteomes" id="UP000055048">
    <property type="component" value="Unassembled WGS sequence"/>
</dbReference>
<feature type="compositionally biased region" description="Polar residues" evidence="1">
    <location>
        <begin position="7"/>
        <end position="24"/>
    </location>
</feature>
<comment type="caution">
    <text evidence="2">The sequence shown here is derived from an EMBL/GenBank/DDBJ whole genome shotgun (WGS) entry which is preliminary data.</text>
</comment>
<keyword evidence="3" id="KW-1185">Reference proteome</keyword>
<sequence length="72" mass="7881">MPFTSAVARSTAQTPPATSRSSRTPLKCRVAALRLLQRPHYVHSHSLEGLTEWLKLQSSLSFFSGDACSAHV</sequence>
<feature type="region of interest" description="Disordered" evidence="1">
    <location>
        <begin position="1"/>
        <end position="24"/>
    </location>
</feature>
<dbReference type="EMBL" id="JYDJ01000392">
    <property type="protein sequence ID" value="KRX36013.1"/>
    <property type="molecule type" value="Genomic_DNA"/>
</dbReference>
<evidence type="ECO:0000256" key="1">
    <source>
        <dbReference type="SAM" id="MobiDB-lite"/>
    </source>
</evidence>
<dbReference type="AlphaFoldDB" id="A0A0V0TAH0"/>
<protein>
    <submittedName>
        <fullName evidence="2">Uncharacterized protein</fullName>
    </submittedName>
</protein>
<proteinExistence type="predicted"/>
<reference evidence="2 3" key="1">
    <citation type="submission" date="2015-01" db="EMBL/GenBank/DDBJ databases">
        <title>Evolution of Trichinella species and genotypes.</title>
        <authorList>
            <person name="Korhonen P.K."/>
            <person name="Edoardo P."/>
            <person name="Giuseppe L.R."/>
            <person name="Gasser R.B."/>
        </authorList>
    </citation>
    <scope>NUCLEOTIDE SEQUENCE [LARGE SCALE GENOMIC DNA]</scope>
    <source>
        <strain evidence="2">ISS417</strain>
    </source>
</reference>
<name>A0A0V0TAH0_9BILA</name>